<evidence type="ECO:0000259" key="9">
    <source>
        <dbReference type="Pfam" id="PF00662"/>
    </source>
</evidence>
<feature type="transmembrane region" description="Helical" evidence="7">
    <location>
        <begin position="126"/>
        <end position="147"/>
    </location>
</feature>
<evidence type="ECO:0000256" key="6">
    <source>
        <dbReference type="RuleBase" id="RU000320"/>
    </source>
</evidence>
<dbReference type="PANTHER" id="PTHR43373:SF1">
    <property type="entry name" value="NA(+)_H(+) ANTIPORTER SUBUNIT A"/>
    <property type="match status" value="1"/>
</dbReference>
<name>A0A2G3E2S9_9FIRM</name>
<keyword evidence="4 7" id="KW-1133">Transmembrane helix</keyword>
<feature type="transmembrane region" description="Helical" evidence="7">
    <location>
        <begin position="95"/>
        <end position="114"/>
    </location>
</feature>
<dbReference type="PANTHER" id="PTHR43373">
    <property type="entry name" value="NA(+)/H(+) ANTIPORTER SUBUNIT"/>
    <property type="match status" value="1"/>
</dbReference>
<keyword evidence="3 6" id="KW-0812">Transmembrane</keyword>
<feature type="transmembrane region" description="Helical" evidence="7">
    <location>
        <begin position="167"/>
        <end position="184"/>
    </location>
</feature>
<feature type="transmembrane region" description="Helical" evidence="7">
    <location>
        <begin position="616"/>
        <end position="639"/>
    </location>
</feature>
<dbReference type="AlphaFoldDB" id="A0A2G3E2S9"/>
<feature type="transmembrane region" description="Helical" evidence="7">
    <location>
        <begin position="221"/>
        <end position="240"/>
    </location>
</feature>
<dbReference type="Pfam" id="PF00662">
    <property type="entry name" value="Proton_antipo_N"/>
    <property type="match status" value="1"/>
</dbReference>
<feature type="transmembrane region" description="Helical" evidence="7">
    <location>
        <begin position="326"/>
        <end position="348"/>
    </location>
</feature>
<feature type="transmembrane region" description="Helical" evidence="7">
    <location>
        <begin position="29"/>
        <end position="51"/>
    </location>
</feature>
<feature type="transmembrane region" description="Helical" evidence="7">
    <location>
        <begin position="501"/>
        <end position="526"/>
    </location>
</feature>
<feature type="transmembrane region" description="Helical" evidence="7">
    <location>
        <begin position="284"/>
        <end position="306"/>
    </location>
</feature>
<feature type="transmembrane region" description="Helical" evidence="7">
    <location>
        <begin position="71"/>
        <end position="88"/>
    </location>
</feature>
<evidence type="ECO:0000313" key="11">
    <source>
        <dbReference type="Proteomes" id="UP000224563"/>
    </source>
</evidence>
<evidence type="ECO:0000256" key="5">
    <source>
        <dbReference type="ARBA" id="ARBA00023136"/>
    </source>
</evidence>
<dbReference type="GO" id="GO:0012505">
    <property type="term" value="C:endomembrane system"/>
    <property type="evidence" value="ECO:0007669"/>
    <property type="project" value="UniProtKB-SubCell"/>
</dbReference>
<feature type="transmembrane region" description="Helical" evidence="7">
    <location>
        <begin position="457"/>
        <end position="477"/>
    </location>
</feature>
<gene>
    <name evidence="10" type="ORF">CSX02_07095</name>
</gene>
<proteinExistence type="inferred from homology"/>
<feature type="transmembrane region" description="Helical" evidence="7">
    <location>
        <begin position="6"/>
        <end position="22"/>
    </location>
</feature>
<dbReference type="InterPro" id="IPR001750">
    <property type="entry name" value="ND/Mrp_TM"/>
</dbReference>
<evidence type="ECO:0000256" key="4">
    <source>
        <dbReference type="ARBA" id="ARBA00022989"/>
    </source>
</evidence>
<comment type="caution">
    <text evidence="10">The sequence shown here is derived from an EMBL/GenBank/DDBJ whole genome shotgun (WGS) entry which is preliminary data.</text>
</comment>
<dbReference type="RefSeq" id="WP_099386160.1">
    <property type="nucleotide sequence ID" value="NZ_PDYG01000040.1"/>
</dbReference>
<comment type="subcellular location">
    <subcellularLocation>
        <location evidence="1">Endomembrane system</location>
        <topology evidence="1">Multi-pass membrane protein</topology>
    </subcellularLocation>
    <subcellularLocation>
        <location evidence="6">Membrane</location>
        <topology evidence="6">Multi-pass membrane protein</topology>
    </subcellularLocation>
</comment>
<dbReference type="EMBL" id="PDYG01000040">
    <property type="protein sequence ID" value="PHU37586.1"/>
    <property type="molecule type" value="Genomic_DNA"/>
</dbReference>
<dbReference type="InterPro" id="IPR001516">
    <property type="entry name" value="Proton_antipo_N"/>
</dbReference>
<feature type="transmembrane region" description="Helical" evidence="7">
    <location>
        <begin position="546"/>
        <end position="566"/>
    </location>
</feature>
<evidence type="ECO:0000259" key="8">
    <source>
        <dbReference type="Pfam" id="PF00361"/>
    </source>
</evidence>
<keyword evidence="5 7" id="KW-0472">Membrane</keyword>
<evidence type="ECO:0000256" key="2">
    <source>
        <dbReference type="ARBA" id="ARBA00008483"/>
    </source>
</evidence>
<evidence type="ECO:0000256" key="7">
    <source>
        <dbReference type="SAM" id="Phobius"/>
    </source>
</evidence>
<dbReference type="PRINTS" id="PR01434">
    <property type="entry name" value="NADHDHGNASE5"/>
</dbReference>
<feature type="transmembrane region" description="Helical" evidence="7">
    <location>
        <begin position="381"/>
        <end position="404"/>
    </location>
</feature>
<reference evidence="10 11" key="1">
    <citation type="submission" date="2017-10" db="EMBL/GenBank/DDBJ databases">
        <title>Resolving the taxonomy of Roseburia spp., Eubacterium rectale and Agathobacter spp. through phylogenomic analysis.</title>
        <authorList>
            <person name="Sheridan P.O."/>
            <person name="Walker A.W."/>
            <person name="Duncan S.H."/>
            <person name="Scott K.P."/>
            <person name="Toole P.W.O."/>
            <person name="Luis P."/>
            <person name="Flint H.J."/>
        </authorList>
    </citation>
    <scope>NUCLEOTIDE SEQUENCE [LARGE SCALE GENOMIC DNA]</scope>
    <source>
        <strain evidence="10 11">JK623</strain>
    </source>
</reference>
<feature type="transmembrane region" description="Helical" evidence="7">
    <location>
        <begin position="260"/>
        <end position="277"/>
    </location>
</feature>
<feature type="domain" description="NADH:quinone oxidoreductase/Mrp antiporter transmembrane" evidence="8">
    <location>
        <begin position="185"/>
        <end position="471"/>
    </location>
</feature>
<evidence type="ECO:0000256" key="1">
    <source>
        <dbReference type="ARBA" id="ARBA00004127"/>
    </source>
</evidence>
<comment type="similarity">
    <text evidence="2">Belongs to the CPA3 antiporters (TC 2.A.63) subunit A family.</text>
</comment>
<dbReference type="Pfam" id="PF00361">
    <property type="entry name" value="Proton_antipo_M"/>
    <property type="match status" value="1"/>
</dbReference>
<reference evidence="10 11" key="2">
    <citation type="submission" date="2017-10" db="EMBL/GenBank/DDBJ databases">
        <authorList>
            <person name="Banno H."/>
            <person name="Chua N.-H."/>
        </authorList>
    </citation>
    <scope>NUCLEOTIDE SEQUENCE [LARGE SCALE GENOMIC DNA]</scope>
    <source>
        <strain evidence="10 11">JK623</strain>
    </source>
</reference>
<keyword evidence="11" id="KW-1185">Reference proteome</keyword>
<evidence type="ECO:0000256" key="3">
    <source>
        <dbReference type="ARBA" id="ARBA00022692"/>
    </source>
</evidence>
<evidence type="ECO:0000313" key="10">
    <source>
        <dbReference type="EMBL" id="PHU37586.1"/>
    </source>
</evidence>
<accession>A0A2G3E2S9</accession>
<feature type="transmembrane region" description="Helical" evidence="7">
    <location>
        <begin position="355"/>
        <end position="375"/>
    </location>
</feature>
<feature type="domain" description="NADH-Ubiquinone oxidoreductase (complex I) chain 5 N-terminal" evidence="9">
    <location>
        <begin position="122"/>
        <end position="152"/>
    </location>
</feature>
<feature type="transmembrane region" description="Helical" evidence="7">
    <location>
        <begin position="190"/>
        <end position="209"/>
    </location>
</feature>
<dbReference type="InterPro" id="IPR050616">
    <property type="entry name" value="CPA3_Na-H_Antiporter_A"/>
</dbReference>
<sequence>MDKLVTILICLPFVMAVLPAIIKNSKARAAVVYLCGAIVMALSVFTAVKWAMAGGKAMDFNLPYTEVFDKIILVGDFLLMFLIIYLSFKWKKGIISFLSIIQTLLVAGIELFGPEVEEKAVIHMDWLTFIMILIIGIIGVAIGIYAVGYMHGYHIHHHKELTDRRSFFLAMIFVFYGAMFGLVLSQSLIWLYFFWEITSVTSFLLIGYTRSEEAINNSFKALWMNLLGGLGIAVAIAYAITVQGTANLYDVISLAGAHNAARGALIPIAMLAFAALTKSAQFPFSGWLLGAMVAPTPSSALLHSATMVKAGVYLLLRLAVVMNNNYVGQMVYLVGGFTFLAASCLAITVSDGKKVLAYSTISNLGLIVACAGAGYQETVWAAVFLIIFHAVSKSMLFQCVGAIENTTGSRDIEDMQGLIMRFPKLAFILMIGIAGMFLAPFGMLVSKWAALKAFVDARSALMILFVVFGSATTMFYWTKWFAKILGVNPNKSRDLTKPNEYISMFFHAILLVALCVCFPLVSKYVVLPLTGEMYGNASAVISQGNIIVMVIMIVALLVIPTFCYLLTRNAGVKEVMAYMGGDNAGDNVRFLDSVGEPKELQVSNWYMEDVFGEKKLFTPSVIISTLIILVLLCTIVGGAF</sequence>
<feature type="transmembrane region" description="Helical" evidence="7">
    <location>
        <begin position="425"/>
        <end position="445"/>
    </location>
</feature>
<dbReference type="GO" id="GO:0016020">
    <property type="term" value="C:membrane"/>
    <property type="evidence" value="ECO:0007669"/>
    <property type="project" value="UniProtKB-SubCell"/>
</dbReference>
<protein>
    <submittedName>
        <fullName evidence="10">NADH-quinone oxidoreductase subunit L</fullName>
    </submittedName>
</protein>
<organism evidence="10 11">
    <name type="scientific">Agathobacter ruminis</name>
    <dbReference type="NCBI Taxonomy" id="1712665"/>
    <lineage>
        <taxon>Bacteria</taxon>
        <taxon>Bacillati</taxon>
        <taxon>Bacillota</taxon>
        <taxon>Clostridia</taxon>
        <taxon>Lachnospirales</taxon>
        <taxon>Lachnospiraceae</taxon>
        <taxon>Agathobacter</taxon>
    </lineage>
</organism>
<dbReference type="Proteomes" id="UP000224563">
    <property type="component" value="Unassembled WGS sequence"/>
</dbReference>